<sequence>MCSIITLLNLKRVRNRGLQLLYLIYFIVGGTIMVLALLLSKSKYLFLSGIITALPILTLINMGMQMKHMKADTFHNVLQNTVFGAVGMLLFTVLAFLLTNWYKPSIAVLSALLVYAIFMLCGKFIMSMLT</sequence>
<comment type="caution">
    <text evidence="2">The sequence shown here is derived from an EMBL/GenBank/DDBJ whole genome shotgun (WGS) entry which is preliminary data.</text>
</comment>
<dbReference type="EMBL" id="SZPU01000032">
    <property type="protein sequence ID" value="TKI69180.1"/>
    <property type="molecule type" value="Genomic_DNA"/>
</dbReference>
<proteinExistence type="predicted"/>
<feature type="transmembrane region" description="Helical" evidence="1">
    <location>
        <begin position="20"/>
        <end position="39"/>
    </location>
</feature>
<accession>A0A4U2Z6T6</accession>
<feature type="transmembrane region" description="Helical" evidence="1">
    <location>
        <begin position="105"/>
        <end position="126"/>
    </location>
</feature>
<evidence type="ECO:0000256" key="1">
    <source>
        <dbReference type="SAM" id="Phobius"/>
    </source>
</evidence>
<name>A0A4U2Z6T6_9BACI</name>
<keyword evidence="1" id="KW-1133">Transmembrane helix</keyword>
<keyword evidence="3" id="KW-1185">Reference proteome</keyword>
<feature type="transmembrane region" description="Helical" evidence="1">
    <location>
        <begin position="45"/>
        <end position="64"/>
    </location>
</feature>
<organism evidence="2 3">
    <name type="scientific">Lysinibacillus mangiferihumi</name>
    <dbReference type="NCBI Taxonomy" id="1130819"/>
    <lineage>
        <taxon>Bacteria</taxon>
        <taxon>Bacillati</taxon>
        <taxon>Bacillota</taxon>
        <taxon>Bacilli</taxon>
        <taxon>Bacillales</taxon>
        <taxon>Bacillaceae</taxon>
        <taxon>Lysinibacillus</taxon>
    </lineage>
</organism>
<gene>
    <name evidence="2" type="ORF">FC756_09430</name>
</gene>
<dbReference type="Proteomes" id="UP000308744">
    <property type="component" value="Unassembled WGS sequence"/>
</dbReference>
<protein>
    <submittedName>
        <fullName evidence="2">DUF3147 family protein</fullName>
    </submittedName>
</protein>
<keyword evidence="1" id="KW-0812">Transmembrane</keyword>
<keyword evidence="1" id="KW-0472">Membrane</keyword>
<reference evidence="2 3" key="1">
    <citation type="submission" date="2019-04" db="EMBL/GenBank/DDBJ databases">
        <title>Lysinibacillus genome sequencing.</title>
        <authorList>
            <person name="Dunlap C."/>
        </authorList>
    </citation>
    <scope>NUCLEOTIDE SEQUENCE [LARGE SCALE GENOMIC DNA]</scope>
    <source>
        <strain evidence="2 3">CCTCC AB 2010389</strain>
    </source>
</reference>
<feature type="transmembrane region" description="Helical" evidence="1">
    <location>
        <begin position="76"/>
        <end position="99"/>
    </location>
</feature>
<evidence type="ECO:0000313" key="3">
    <source>
        <dbReference type="Proteomes" id="UP000308744"/>
    </source>
</evidence>
<dbReference type="AlphaFoldDB" id="A0A4U2Z6T6"/>
<evidence type="ECO:0000313" key="2">
    <source>
        <dbReference type="EMBL" id="TKI69180.1"/>
    </source>
</evidence>